<evidence type="ECO:0008006" key="7">
    <source>
        <dbReference type="Google" id="ProtNLM"/>
    </source>
</evidence>
<dbReference type="GO" id="GO:0005811">
    <property type="term" value="C:lipid droplet"/>
    <property type="evidence" value="ECO:0007669"/>
    <property type="project" value="UniProtKB-SubCell"/>
</dbReference>
<dbReference type="PANTHER" id="PTHR13390:SF0">
    <property type="entry name" value="LIPID DROPLET-ASSOCIATED HYDROLASE"/>
    <property type="match status" value="1"/>
</dbReference>
<dbReference type="SUPFAM" id="SSF53474">
    <property type="entry name" value="alpha/beta-Hydrolases"/>
    <property type="match status" value="1"/>
</dbReference>
<evidence type="ECO:0000313" key="5">
    <source>
        <dbReference type="EMBL" id="KAK0720280.1"/>
    </source>
</evidence>
<reference evidence="5" key="1">
    <citation type="submission" date="2023-06" db="EMBL/GenBank/DDBJ databases">
        <title>Genome-scale phylogeny and comparative genomics of the fungal order Sordariales.</title>
        <authorList>
            <consortium name="Lawrence Berkeley National Laboratory"/>
            <person name="Hensen N."/>
            <person name="Bonometti L."/>
            <person name="Westerberg I."/>
            <person name="Brannstrom I.O."/>
            <person name="Guillou S."/>
            <person name="Cros-Aarteil S."/>
            <person name="Calhoun S."/>
            <person name="Haridas S."/>
            <person name="Kuo A."/>
            <person name="Mondo S."/>
            <person name="Pangilinan J."/>
            <person name="Riley R."/>
            <person name="Labutti K."/>
            <person name="Andreopoulos B."/>
            <person name="Lipzen A."/>
            <person name="Chen C."/>
            <person name="Yanf M."/>
            <person name="Daum C."/>
            <person name="Ng V."/>
            <person name="Clum A."/>
            <person name="Steindorff A."/>
            <person name="Ohm R."/>
            <person name="Martin F."/>
            <person name="Silar P."/>
            <person name="Natvig D."/>
            <person name="Lalanne C."/>
            <person name="Gautier V."/>
            <person name="Ament-Velasquez S.L."/>
            <person name="Kruys A."/>
            <person name="Hutchinson M.I."/>
            <person name="Powell A.J."/>
            <person name="Barry K."/>
            <person name="Miller A.N."/>
            <person name="Grigoriev I.V."/>
            <person name="Debuchy R."/>
            <person name="Gladieux P."/>
            <person name="Thoren M.H."/>
            <person name="Johannesson H."/>
        </authorList>
    </citation>
    <scope>NUCLEOTIDE SEQUENCE</scope>
    <source>
        <strain evidence="5">SMH4607-1</strain>
    </source>
</reference>
<evidence type="ECO:0000256" key="3">
    <source>
        <dbReference type="ARBA" id="ARBA00022677"/>
    </source>
</evidence>
<gene>
    <name evidence="5" type="ORF">B0H67DRAFT_486375</name>
</gene>
<dbReference type="InterPro" id="IPR029058">
    <property type="entry name" value="AB_hydrolase_fold"/>
</dbReference>
<protein>
    <recommendedName>
        <fullName evidence="7">Lipid droplet-associated hydrolase</fullName>
    </recommendedName>
</protein>
<evidence type="ECO:0000256" key="4">
    <source>
        <dbReference type="ARBA" id="ARBA00022801"/>
    </source>
</evidence>
<proteinExistence type="inferred from homology"/>
<comment type="subcellular location">
    <subcellularLocation>
        <location evidence="1">Lipid droplet</location>
    </subcellularLocation>
</comment>
<dbReference type="Gene3D" id="3.40.50.1820">
    <property type="entry name" value="alpha/beta hydrolase"/>
    <property type="match status" value="1"/>
</dbReference>
<dbReference type="InterPro" id="IPR019363">
    <property type="entry name" value="LDAH"/>
</dbReference>
<dbReference type="GO" id="GO:0019915">
    <property type="term" value="P:lipid storage"/>
    <property type="evidence" value="ECO:0007669"/>
    <property type="project" value="InterPro"/>
</dbReference>
<evidence type="ECO:0000256" key="2">
    <source>
        <dbReference type="ARBA" id="ARBA00008300"/>
    </source>
</evidence>
<dbReference type="EMBL" id="JAUKUA010000003">
    <property type="protein sequence ID" value="KAK0720280.1"/>
    <property type="molecule type" value="Genomic_DNA"/>
</dbReference>
<dbReference type="GO" id="GO:0016298">
    <property type="term" value="F:lipase activity"/>
    <property type="evidence" value="ECO:0007669"/>
    <property type="project" value="InterPro"/>
</dbReference>
<dbReference type="AlphaFoldDB" id="A0AA40AQR6"/>
<name>A0AA40AQR6_9PEZI</name>
<dbReference type="PANTHER" id="PTHR13390">
    <property type="entry name" value="LIPASE"/>
    <property type="match status" value="1"/>
</dbReference>
<keyword evidence="3" id="KW-0551">Lipid droplet</keyword>
<accession>A0AA40AQR6</accession>
<dbReference type="Pfam" id="PF10230">
    <property type="entry name" value="LIDHydrolase"/>
    <property type="match status" value="1"/>
</dbReference>
<sequence>MASVTRKGSALEARHLKVPSLEFPSAISEEKRQKCLVFFIPGNPGLVSYYKAFLGTLRELLNDVERRAASRFSFHIYAQNLLGFDVGDHDPFGNSPHSRPPFTLEEQVCHFYDRLVEKSTAPLLRGGTKPAYDKVIIMGHSVGACKYSLVFHRHHLELRAAKGRTNDTQTLAASVNLQAGIMLFPTVSHLAKSASGQKFEIIRTTPFLDSYAHGIAKLFIDLWPYFLLLAFIRLVMGFPHHVAGATTRFLKSRDGIWQAIHLAKDELKHITEEKWSEDLWEIADVDRLEGAADKFFFYFGEKDHWVANECRDEFIERRKDHAKGRTTVVIDEDKIPHAFCIHHSEKVAEKVIVWIDEIAKT</sequence>
<keyword evidence="6" id="KW-1185">Reference proteome</keyword>
<organism evidence="5 6">
    <name type="scientific">Lasiosphaeris hirsuta</name>
    <dbReference type="NCBI Taxonomy" id="260670"/>
    <lineage>
        <taxon>Eukaryota</taxon>
        <taxon>Fungi</taxon>
        <taxon>Dikarya</taxon>
        <taxon>Ascomycota</taxon>
        <taxon>Pezizomycotina</taxon>
        <taxon>Sordariomycetes</taxon>
        <taxon>Sordariomycetidae</taxon>
        <taxon>Sordariales</taxon>
        <taxon>Lasiosphaeriaceae</taxon>
        <taxon>Lasiosphaeris</taxon>
    </lineage>
</organism>
<comment type="similarity">
    <text evidence="2">Belongs to the AB hydrolase superfamily. LDAH family.</text>
</comment>
<comment type="caution">
    <text evidence="5">The sequence shown here is derived from an EMBL/GenBank/DDBJ whole genome shotgun (WGS) entry which is preliminary data.</text>
</comment>
<evidence type="ECO:0000313" key="6">
    <source>
        <dbReference type="Proteomes" id="UP001172102"/>
    </source>
</evidence>
<keyword evidence="4" id="KW-0378">Hydrolase</keyword>
<evidence type="ECO:0000256" key="1">
    <source>
        <dbReference type="ARBA" id="ARBA00004502"/>
    </source>
</evidence>
<dbReference type="Proteomes" id="UP001172102">
    <property type="component" value="Unassembled WGS sequence"/>
</dbReference>